<comment type="caution">
    <text evidence="1">The sequence shown here is derived from an EMBL/GenBank/DDBJ whole genome shotgun (WGS) entry which is preliminary data.</text>
</comment>
<keyword evidence="1" id="KW-0378">Hydrolase</keyword>
<proteinExistence type="predicted"/>
<gene>
    <name evidence="1" type="primary">ade</name>
    <name evidence="1" type="ORF">M8744_16985</name>
</gene>
<accession>A0ACC5ZZS6</accession>
<keyword evidence="2" id="KW-1185">Reference proteome</keyword>
<dbReference type="Proteomes" id="UP001203036">
    <property type="component" value="Unassembled WGS sequence"/>
</dbReference>
<reference evidence="1" key="1">
    <citation type="submission" date="2022-06" db="EMBL/GenBank/DDBJ databases">
        <title>Lutimaribacter sp. EGI FJ00013, a novel bacterium isolated from a salt lake sediment enrichment.</title>
        <authorList>
            <person name="Gao L."/>
            <person name="Fang B.-Z."/>
            <person name="Li W.-J."/>
        </authorList>
    </citation>
    <scope>NUCLEOTIDE SEQUENCE</scope>
    <source>
        <strain evidence="1">EGI FJ00013</strain>
    </source>
</reference>
<organism evidence="1 2">
    <name type="scientific">Lutimaribacter degradans</name>
    <dbReference type="NCBI Taxonomy" id="2945989"/>
    <lineage>
        <taxon>Bacteria</taxon>
        <taxon>Pseudomonadati</taxon>
        <taxon>Pseudomonadota</taxon>
        <taxon>Alphaproteobacteria</taxon>
        <taxon>Rhodobacterales</taxon>
        <taxon>Roseobacteraceae</taxon>
        <taxon>Lutimaribacter</taxon>
    </lineage>
</organism>
<name>A0ACC5ZZS6_9RHOB</name>
<evidence type="ECO:0000313" key="2">
    <source>
        <dbReference type="Proteomes" id="UP001203036"/>
    </source>
</evidence>
<sequence>MTDLETRIAQGRGDEPADLVLRGGTVWDLVTDTHVPGDVAICGDTIVGIGGSYEGRSIVDVTGMTLVPGFIDTHLHIESSLVTPFEFDRCVTPLGVTTAICDPHEIANVIGTDGIRYFQQASQHTLMDIRVQLSSCVPSTDMETAGARIEAADLRPVMGHPSGIGLAEFMNYPGVIHRDPAAIAKLQLFEGGHIDGHCPLLSGHDLNAYVAAGIRTEHEATTAEEAREKLQKGMRVLIREGSVSKDLHALQPLLSLTTAPYMGLCTDDRNPLDIGEEGHLNFMVSELIRLGTPPLAAYRAASLSGAEAFSLKDRGQVAPGRRADIVALSDVDACTVEMVFAGGVRVCEAAFATRGHVAPVGRNSVKAPRVTADSFRATANRENTDVIGIVEGKIITEHLHETVPILDGDKRPDPARDLVRIAVIERHGKNGNIATGFVRGFGLRAGAIASTVCHDHHNIACVGVDYADMALAANRLSEIEGGFVVARAGKVLAELPLPVAGLMSLAPFEEVRHALEDLRAAAKSLGVTLNEPFLQLAFLALPVIPALKITDRGMVDVTRFQLIG</sequence>
<evidence type="ECO:0000313" key="1">
    <source>
        <dbReference type="EMBL" id="MCM2563846.1"/>
    </source>
</evidence>
<dbReference type="EC" id="3.5.4.2" evidence="1"/>
<protein>
    <submittedName>
        <fullName evidence="1">Adenine deaminase</fullName>
        <ecNumber evidence="1">3.5.4.2</ecNumber>
    </submittedName>
</protein>
<dbReference type="EMBL" id="JAMQGO010000018">
    <property type="protein sequence ID" value="MCM2563846.1"/>
    <property type="molecule type" value="Genomic_DNA"/>
</dbReference>